<keyword evidence="1" id="KW-0805">Transcription regulation</keyword>
<dbReference type="Proteomes" id="UP000285768">
    <property type="component" value="Chromosome"/>
</dbReference>
<dbReference type="Gene3D" id="1.10.10.60">
    <property type="entry name" value="Homeodomain-like"/>
    <property type="match status" value="1"/>
</dbReference>
<dbReference type="Pfam" id="PF14525">
    <property type="entry name" value="AraC_binding_2"/>
    <property type="match status" value="1"/>
</dbReference>
<evidence type="ECO:0000256" key="2">
    <source>
        <dbReference type="ARBA" id="ARBA00023125"/>
    </source>
</evidence>
<dbReference type="InterPro" id="IPR020449">
    <property type="entry name" value="Tscrpt_reg_AraC-type_HTH"/>
</dbReference>
<reference evidence="5 6" key="1">
    <citation type="submission" date="2019-01" db="EMBL/GenBank/DDBJ databases">
        <title>Leucobacter muris sp. nov. isolated from the nose of a laboratory mouse.</title>
        <authorList>
            <person name="Benga L."/>
            <person name="Sproeer C."/>
            <person name="Schumann P."/>
            <person name="Verbarg S."/>
            <person name="Bunk B."/>
            <person name="Engelhardt E."/>
            <person name="Benten P.M."/>
            <person name="Sager M."/>
        </authorList>
    </citation>
    <scope>NUCLEOTIDE SEQUENCE [LARGE SCALE GENOMIC DNA]</scope>
    <source>
        <strain evidence="5 6">DSM 101948</strain>
    </source>
</reference>
<organism evidence="5 6">
    <name type="scientific">Leucobacter muris</name>
    <dbReference type="NCBI Taxonomy" id="1935379"/>
    <lineage>
        <taxon>Bacteria</taxon>
        <taxon>Bacillati</taxon>
        <taxon>Actinomycetota</taxon>
        <taxon>Actinomycetes</taxon>
        <taxon>Micrococcales</taxon>
        <taxon>Microbacteriaceae</taxon>
        <taxon>Leucobacter</taxon>
    </lineage>
</organism>
<evidence type="ECO:0000259" key="4">
    <source>
        <dbReference type="PROSITE" id="PS01124"/>
    </source>
</evidence>
<keyword evidence="2" id="KW-0238">DNA-binding</keyword>
<dbReference type="EMBL" id="CP035037">
    <property type="protein sequence ID" value="QAB18876.1"/>
    <property type="molecule type" value="Genomic_DNA"/>
</dbReference>
<proteinExistence type="predicted"/>
<dbReference type="PANTHER" id="PTHR46796">
    <property type="entry name" value="HTH-TYPE TRANSCRIPTIONAL ACTIVATOR RHAS-RELATED"/>
    <property type="match status" value="1"/>
</dbReference>
<evidence type="ECO:0000313" key="6">
    <source>
        <dbReference type="Proteomes" id="UP000285768"/>
    </source>
</evidence>
<dbReference type="InterPro" id="IPR050204">
    <property type="entry name" value="AraC_XylS_family_regulators"/>
</dbReference>
<evidence type="ECO:0000256" key="1">
    <source>
        <dbReference type="ARBA" id="ARBA00023015"/>
    </source>
</evidence>
<sequence>MMFNGQGGMPMSAHDPQYSMESHESVGFDEWVRLVGNRFVPLALSTGSPETFTGTIRTRTIGGICVTDIAASSHSVHRLSNAIRRDKNDHLKLSMQLEGTGLVMQDGRSAHLNPGDAAIYDTSRPYTLEYGGPMRSLVMLFPHSMLGLSASMVHTVTAARLAGDTGIGRVICPFMQHMAENLDQLEGVNGSRIMHSAFELITALLSSEIQATSTRDEHGVAFESVRMYIDSHLCDPDLNTDSIAKTHFISTRQLQYLFQEEGLTVSGYIRSRRLERCRIDLEDSALQERTVLQIAQAGGFVDLSHFSKLFKSTYGRTPREHRLAHLRAVPLQ</sequence>
<dbReference type="InterPro" id="IPR035418">
    <property type="entry name" value="AraC-bd_2"/>
</dbReference>
<protein>
    <submittedName>
        <fullName evidence="5">Helix-turn-helix domain-containing protein</fullName>
    </submittedName>
</protein>
<dbReference type="Pfam" id="PF12833">
    <property type="entry name" value="HTH_18"/>
    <property type="match status" value="1"/>
</dbReference>
<dbReference type="SUPFAM" id="SSF46689">
    <property type="entry name" value="Homeodomain-like"/>
    <property type="match status" value="1"/>
</dbReference>
<evidence type="ECO:0000256" key="3">
    <source>
        <dbReference type="ARBA" id="ARBA00023163"/>
    </source>
</evidence>
<name>A0ABX5QIE9_9MICO</name>
<dbReference type="InterPro" id="IPR009057">
    <property type="entry name" value="Homeodomain-like_sf"/>
</dbReference>
<dbReference type="PANTHER" id="PTHR46796:SF6">
    <property type="entry name" value="ARAC SUBFAMILY"/>
    <property type="match status" value="1"/>
</dbReference>
<keyword evidence="3" id="KW-0804">Transcription</keyword>
<evidence type="ECO:0000313" key="5">
    <source>
        <dbReference type="EMBL" id="QAB18876.1"/>
    </source>
</evidence>
<keyword evidence="6" id="KW-1185">Reference proteome</keyword>
<gene>
    <name evidence="5" type="ORF">Leucomu_13990</name>
</gene>
<dbReference type="PROSITE" id="PS01124">
    <property type="entry name" value="HTH_ARAC_FAMILY_2"/>
    <property type="match status" value="1"/>
</dbReference>
<dbReference type="InterPro" id="IPR018060">
    <property type="entry name" value="HTH_AraC"/>
</dbReference>
<feature type="domain" description="HTH araC/xylS-type" evidence="4">
    <location>
        <begin position="223"/>
        <end position="324"/>
    </location>
</feature>
<dbReference type="PRINTS" id="PR00032">
    <property type="entry name" value="HTHARAC"/>
</dbReference>
<accession>A0ABX5QIE9</accession>
<dbReference type="SMART" id="SM00342">
    <property type="entry name" value="HTH_ARAC"/>
    <property type="match status" value="1"/>
</dbReference>